<proteinExistence type="predicted"/>
<dbReference type="AlphaFoldDB" id="A0A1R2B2Q2"/>
<evidence type="ECO:0000313" key="2">
    <source>
        <dbReference type="EMBL" id="OMJ70900.1"/>
    </source>
</evidence>
<evidence type="ECO:0000256" key="1">
    <source>
        <dbReference type="SAM" id="MobiDB-lite"/>
    </source>
</evidence>
<dbReference type="EMBL" id="MPUH01001043">
    <property type="protein sequence ID" value="OMJ70900.1"/>
    <property type="molecule type" value="Genomic_DNA"/>
</dbReference>
<dbReference type="InterPro" id="IPR027417">
    <property type="entry name" value="P-loop_NTPase"/>
</dbReference>
<accession>A0A1R2B2Q2</accession>
<name>A0A1R2B2Q2_9CILI</name>
<protein>
    <submittedName>
        <fullName evidence="2">Uncharacterized protein</fullName>
    </submittedName>
</protein>
<organism evidence="2 3">
    <name type="scientific">Stentor coeruleus</name>
    <dbReference type="NCBI Taxonomy" id="5963"/>
    <lineage>
        <taxon>Eukaryota</taxon>
        <taxon>Sar</taxon>
        <taxon>Alveolata</taxon>
        <taxon>Ciliophora</taxon>
        <taxon>Postciliodesmatophora</taxon>
        <taxon>Heterotrichea</taxon>
        <taxon>Heterotrichida</taxon>
        <taxon>Stentoridae</taxon>
        <taxon>Stentor</taxon>
    </lineage>
</organism>
<sequence length="458" mass="53400">MIRGVSHKPESTKNIQFVLKYNENTRLLKPNEINRKFDCTILLCGVTGCGKSAILNSIVNFVEGRNTGNLIIASKISDKDKLDMRFTYNKNQSNQIQQTTDVLCIQVLWKGKEMLFIDTPGYDENNKGQADIQTLTKIKQICEYVKKIDYIFFVQKFTDSQFFKSSEVFLNKIYEIFNGKSILILTFKTGRQQFDETRLPFKVNNKYCLNNGIFNYNNEKLLGNNAKEVWEKIYRKIEMIMNDMVNDLKLGNIDERDEFEQNMQKKLVGGNYKASFVADNHKNMICLLCYNTCLRKVSKDYTLHELNQEYSIFSNQFNDKMLCKHCDHPKDKHDCLNMKLQVITEEKIPEEGLNSIKSSPKIIFKEDRKEYKDFNQILKNDDFEKNKPVIQQPIEIIQTRASQSFKPGTNIINSKEKIQINKPKNVLPLNKVTIRGSQRAGSSNQKRNLLTMQTRNKK</sequence>
<dbReference type="OrthoDB" id="8954335at2759"/>
<dbReference type="Gene3D" id="3.40.50.300">
    <property type="entry name" value="P-loop containing nucleotide triphosphate hydrolases"/>
    <property type="match status" value="1"/>
</dbReference>
<reference evidence="2 3" key="1">
    <citation type="submission" date="2016-11" db="EMBL/GenBank/DDBJ databases">
        <title>The macronuclear genome of Stentor coeruleus: a giant cell with tiny introns.</title>
        <authorList>
            <person name="Slabodnick M."/>
            <person name="Ruby J.G."/>
            <person name="Reiff S.B."/>
            <person name="Swart E.C."/>
            <person name="Gosai S."/>
            <person name="Prabakaran S."/>
            <person name="Witkowska E."/>
            <person name="Larue G.E."/>
            <person name="Fisher S."/>
            <person name="Freeman R.M."/>
            <person name="Gunawardena J."/>
            <person name="Chu W."/>
            <person name="Stover N.A."/>
            <person name="Gregory B.D."/>
            <person name="Nowacki M."/>
            <person name="Derisi J."/>
            <person name="Roy S.W."/>
            <person name="Marshall W.F."/>
            <person name="Sood P."/>
        </authorList>
    </citation>
    <scope>NUCLEOTIDE SEQUENCE [LARGE SCALE GENOMIC DNA]</scope>
    <source>
        <strain evidence="2">WM001</strain>
    </source>
</reference>
<feature type="region of interest" description="Disordered" evidence="1">
    <location>
        <begin position="436"/>
        <end position="458"/>
    </location>
</feature>
<dbReference type="SUPFAM" id="SSF52540">
    <property type="entry name" value="P-loop containing nucleoside triphosphate hydrolases"/>
    <property type="match status" value="1"/>
</dbReference>
<dbReference type="Proteomes" id="UP000187209">
    <property type="component" value="Unassembled WGS sequence"/>
</dbReference>
<comment type="caution">
    <text evidence="2">The sequence shown here is derived from an EMBL/GenBank/DDBJ whole genome shotgun (WGS) entry which is preliminary data.</text>
</comment>
<gene>
    <name evidence="2" type="ORF">SteCoe_31012</name>
</gene>
<evidence type="ECO:0000313" key="3">
    <source>
        <dbReference type="Proteomes" id="UP000187209"/>
    </source>
</evidence>
<keyword evidence="3" id="KW-1185">Reference proteome</keyword>